<reference evidence="8 9" key="1">
    <citation type="submission" date="2020-08" db="EMBL/GenBank/DDBJ databases">
        <title>Genomic Encyclopedia of Type Strains, Phase IV (KMG-V): Genome sequencing to study the core and pangenomes of soil and plant-associated prokaryotes.</title>
        <authorList>
            <person name="Whitman W."/>
        </authorList>
    </citation>
    <scope>NUCLEOTIDE SEQUENCE [LARGE SCALE GENOMIC DNA]</scope>
    <source>
        <strain evidence="8 9">S3M1</strain>
    </source>
</reference>
<evidence type="ECO:0000256" key="4">
    <source>
        <dbReference type="ARBA" id="ARBA00022989"/>
    </source>
</evidence>
<comment type="similarity">
    <text evidence="2">Belongs to the GtrA family.</text>
</comment>
<comment type="caution">
    <text evidence="8">The sequence shown here is derived from an EMBL/GenBank/DDBJ whole genome shotgun (WGS) entry which is preliminary data.</text>
</comment>
<dbReference type="Proteomes" id="UP000537204">
    <property type="component" value="Unassembled WGS sequence"/>
</dbReference>
<dbReference type="RefSeq" id="WP_183879226.1">
    <property type="nucleotide sequence ID" value="NZ_JACHCE010000001.1"/>
</dbReference>
<evidence type="ECO:0000259" key="7">
    <source>
        <dbReference type="Pfam" id="PF04138"/>
    </source>
</evidence>
<feature type="transmembrane region" description="Helical" evidence="6">
    <location>
        <begin position="63"/>
        <end position="85"/>
    </location>
</feature>
<dbReference type="GO" id="GO:0000271">
    <property type="term" value="P:polysaccharide biosynthetic process"/>
    <property type="evidence" value="ECO:0007669"/>
    <property type="project" value="InterPro"/>
</dbReference>
<dbReference type="EMBL" id="JACHCE010000001">
    <property type="protein sequence ID" value="MBB5634971.1"/>
    <property type="molecule type" value="Genomic_DNA"/>
</dbReference>
<dbReference type="PANTHER" id="PTHR38459:SF5">
    <property type="entry name" value="CELL WALL TEICHOIC ACID GLYCOSYLATION PROTEIN GTCA"/>
    <property type="match status" value="1"/>
</dbReference>
<evidence type="ECO:0000256" key="3">
    <source>
        <dbReference type="ARBA" id="ARBA00022692"/>
    </source>
</evidence>
<evidence type="ECO:0000256" key="6">
    <source>
        <dbReference type="SAM" id="Phobius"/>
    </source>
</evidence>
<feature type="domain" description="GtrA/DPMS transmembrane" evidence="7">
    <location>
        <begin position="28"/>
        <end position="157"/>
    </location>
</feature>
<dbReference type="InterPro" id="IPR051401">
    <property type="entry name" value="GtrA_CellWall_Glycosyl"/>
</dbReference>
<evidence type="ECO:0000256" key="2">
    <source>
        <dbReference type="ARBA" id="ARBA00009399"/>
    </source>
</evidence>
<keyword evidence="4 6" id="KW-1133">Transmembrane helix</keyword>
<comment type="subcellular location">
    <subcellularLocation>
        <location evidence="1">Membrane</location>
        <topology evidence="1">Multi-pass membrane protein</topology>
    </subcellularLocation>
</comment>
<sequence length="162" mass="18649">MIKQIINYFLRLFYPLFRRFMPYMVYAYLAVGAINTLLNILLYAWFYLFIIPKSGLVIDGFTIASYTISLVLAFLITVPTGFWLAKTFAFEEAKKLKDDSAKKLGKYFLVVLQGLGSEYLILTGLIIFLNLDPTVAKFISTAIVLTFNYFLQKHFTFKNASK</sequence>
<feature type="transmembrane region" description="Helical" evidence="6">
    <location>
        <begin position="106"/>
        <end position="129"/>
    </location>
</feature>
<name>A0A7W9DXK2_9SPHI</name>
<accession>A0A7W9DXK2</accession>
<gene>
    <name evidence="8" type="ORF">HDE68_000856</name>
</gene>
<keyword evidence="3 6" id="KW-0812">Transmembrane</keyword>
<evidence type="ECO:0000313" key="8">
    <source>
        <dbReference type="EMBL" id="MBB5634971.1"/>
    </source>
</evidence>
<evidence type="ECO:0000256" key="1">
    <source>
        <dbReference type="ARBA" id="ARBA00004141"/>
    </source>
</evidence>
<dbReference type="InterPro" id="IPR007267">
    <property type="entry name" value="GtrA_DPMS_TM"/>
</dbReference>
<evidence type="ECO:0000256" key="5">
    <source>
        <dbReference type="ARBA" id="ARBA00023136"/>
    </source>
</evidence>
<keyword evidence="5 6" id="KW-0472">Membrane</keyword>
<dbReference type="Pfam" id="PF04138">
    <property type="entry name" value="GtrA_DPMS_TM"/>
    <property type="match status" value="1"/>
</dbReference>
<dbReference type="AlphaFoldDB" id="A0A7W9DXK2"/>
<protein>
    <submittedName>
        <fullName evidence="8">Putative flippase GtrA</fullName>
    </submittedName>
</protein>
<evidence type="ECO:0000313" key="9">
    <source>
        <dbReference type="Proteomes" id="UP000537204"/>
    </source>
</evidence>
<dbReference type="PANTHER" id="PTHR38459">
    <property type="entry name" value="PROPHAGE BACTOPRENOL-LINKED GLUCOSE TRANSLOCASE HOMOLOG"/>
    <property type="match status" value="1"/>
</dbReference>
<feature type="transmembrane region" description="Helical" evidence="6">
    <location>
        <begin position="20"/>
        <end position="51"/>
    </location>
</feature>
<feature type="transmembrane region" description="Helical" evidence="6">
    <location>
        <begin position="135"/>
        <end position="151"/>
    </location>
</feature>
<proteinExistence type="inferred from homology"/>
<organism evidence="8 9">
    <name type="scientific">Pedobacter cryoconitis</name>
    <dbReference type="NCBI Taxonomy" id="188932"/>
    <lineage>
        <taxon>Bacteria</taxon>
        <taxon>Pseudomonadati</taxon>
        <taxon>Bacteroidota</taxon>
        <taxon>Sphingobacteriia</taxon>
        <taxon>Sphingobacteriales</taxon>
        <taxon>Sphingobacteriaceae</taxon>
        <taxon>Pedobacter</taxon>
    </lineage>
</organism>
<dbReference type="GO" id="GO:0005886">
    <property type="term" value="C:plasma membrane"/>
    <property type="evidence" value="ECO:0007669"/>
    <property type="project" value="TreeGrafter"/>
</dbReference>